<organism evidence="1 2">
    <name type="scientific">Mesohalobacter halotolerans</name>
    <dbReference type="NCBI Taxonomy" id="1883405"/>
    <lineage>
        <taxon>Bacteria</taxon>
        <taxon>Pseudomonadati</taxon>
        <taxon>Bacteroidota</taxon>
        <taxon>Flavobacteriia</taxon>
        <taxon>Flavobacteriales</taxon>
        <taxon>Flavobacteriaceae</taxon>
        <taxon>Mesohalobacter</taxon>
    </lineage>
</organism>
<proteinExistence type="predicted"/>
<evidence type="ECO:0000313" key="1">
    <source>
        <dbReference type="EMBL" id="TKS56496.1"/>
    </source>
</evidence>
<protein>
    <submittedName>
        <fullName evidence="1">DUF481 domain-containing protein</fullName>
    </submittedName>
</protein>
<dbReference type="Pfam" id="PF04338">
    <property type="entry name" value="DUF481"/>
    <property type="match status" value="1"/>
</dbReference>
<evidence type="ECO:0000313" key="2">
    <source>
        <dbReference type="Proteomes" id="UP000306552"/>
    </source>
</evidence>
<dbReference type="OrthoDB" id="1117610at2"/>
<dbReference type="Proteomes" id="UP000306552">
    <property type="component" value="Unassembled WGS sequence"/>
</dbReference>
<dbReference type="InterPro" id="IPR007433">
    <property type="entry name" value="DUF481"/>
</dbReference>
<comment type="caution">
    <text evidence="1">The sequence shown here is derived from an EMBL/GenBank/DDBJ whole genome shotgun (WGS) entry which is preliminary data.</text>
</comment>
<dbReference type="AlphaFoldDB" id="A0A4U5TQZ7"/>
<dbReference type="EMBL" id="SWMU01000002">
    <property type="protein sequence ID" value="TKS56496.1"/>
    <property type="molecule type" value="Genomic_DNA"/>
</dbReference>
<accession>A0A4U5TQZ7</accession>
<keyword evidence="2" id="KW-1185">Reference proteome</keyword>
<name>A0A4U5TQZ7_9FLAO</name>
<gene>
    <name evidence="1" type="ORF">FCN74_05515</name>
</gene>
<dbReference type="RefSeq" id="WP_138931598.1">
    <property type="nucleotide sequence ID" value="NZ_SWMU01000002.1"/>
</dbReference>
<reference evidence="1 2" key="1">
    <citation type="submission" date="2019-04" db="EMBL/GenBank/DDBJ databases">
        <title>Psychroflexus halotolerans sp. nov., isolated from a marine solar saltern.</title>
        <authorList>
            <person name="Feng X."/>
        </authorList>
    </citation>
    <scope>NUCLEOTIDE SEQUENCE [LARGE SCALE GENOMIC DNA]</scope>
    <source>
        <strain evidence="1 2">WDS2C27</strain>
    </source>
</reference>
<sequence length="345" mass="39513">MVLNHRSLTFIFGLITFFITTSSLFAQTDSLYLKNNDVIVGELKSLNKSVAVFETDYSDSDFKIDWDEVLKVKTQTEYLLTLSSGRRFSGHLESSSENQVHVIENDSIMVETPIEDIVYLRKIDSDFWSKFDASLSVGYNFTKANDLSQYSVRSYFGYREKRWLASTRYNQIISSQSDTPETQRLDANLIYNRFLRKNWFILGEVNWLSNTAQNLDLRTVSKVGLGKYIIQTNSSYWGLQAGVSFNNESFNTDMGGVSNNSAEGFLGTEVNLYDIGDFSLLSRVMVYPSLTESGRWRTDFNMDLNYDLPLDFFINLGLSLNYDNQPAQGGEETDYVFQTTFGWSL</sequence>